<accession>A0AAV9GIT9</accession>
<name>A0AAV9GIT9_9PEZI</name>
<sequence length="162" mass="17227">MLPPRIATLLLAALTTTLCLAAPAPPQYPLLHVTVPQSHFEVLRMRQLYPLEPRAVADTECIDRNAHIVFHDQNAAELSICGGIAGSVKRCQGGPSMTQGRVGSALFTLKAADEGKTITLTKKRWEQCVRASRAVCPTGSLSATCLGGASRGGDVQFSLIAM</sequence>
<evidence type="ECO:0000313" key="2">
    <source>
        <dbReference type="EMBL" id="KAK4447646.1"/>
    </source>
</evidence>
<feature type="chain" id="PRO_5043440578" description="Ecp2 effector protein domain-containing protein" evidence="1">
    <location>
        <begin position="22"/>
        <end position="162"/>
    </location>
</feature>
<evidence type="ECO:0000313" key="3">
    <source>
        <dbReference type="Proteomes" id="UP001321760"/>
    </source>
</evidence>
<protein>
    <recommendedName>
        <fullName evidence="4">Ecp2 effector protein domain-containing protein</fullName>
    </recommendedName>
</protein>
<keyword evidence="3" id="KW-1185">Reference proteome</keyword>
<proteinExistence type="predicted"/>
<evidence type="ECO:0008006" key="4">
    <source>
        <dbReference type="Google" id="ProtNLM"/>
    </source>
</evidence>
<evidence type="ECO:0000256" key="1">
    <source>
        <dbReference type="SAM" id="SignalP"/>
    </source>
</evidence>
<reference evidence="2" key="1">
    <citation type="journal article" date="2023" name="Mol. Phylogenet. Evol.">
        <title>Genome-scale phylogeny and comparative genomics of the fungal order Sordariales.</title>
        <authorList>
            <person name="Hensen N."/>
            <person name="Bonometti L."/>
            <person name="Westerberg I."/>
            <person name="Brannstrom I.O."/>
            <person name="Guillou S."/>
            <person name="Cros-Aarteil S."/>
            <person name="Calhoun S."/>
            <person name="Haridas S."/>
            <person name="Kuo A."/>
            <person name="Mondo S."/>
            <person name="Pangilinan J."/>
            <person name="Riley R."/>
            <person name="LaButti K."/>
            <person name="Andreopoulos B."/>
            <person name="Lipzen A."/>
            <person name="Chen C."/>
            <person name="Yan M."/>
            <person name="Daum C."/>
            <person name="Ng V."/>
            <person name="Clum A."/>
            <person name="Steindorff A."/>
            <person name="Ohm R.A."/>
            <person name="Martin F."/>
            <person name="Silar P."/>
            <person name="Natvig D.O."/>
            <person name="Lalanne C."/>
            <person name="Gautier V."/>
            <person name="Ament-Velasquez S.L."/>
            <person name="Kruys A."/>
            <person name="Hutchinson M.I."/>
            <person name="Powell A.J."/>
            <person name="Barry K."/>
            <person name="Miller A.N."/>
            <person name="Grigoriev I.V."/>
            <person name="Debuchy R."/>
            <person name="Gladieux P."/>
            <person name="Hiltunen Thoren M."/>
            <person name="Johannesson H."/>
        </authorList>
    </citation>
    <scope>NUCLEOTIDE SEQUENCE</scope>
    <source>
        <strain evidence="2">PSN243</strain>
    </source>
</reference>
<comment type="caution">
    <text evidence="2">The sequence shown here is derived from an EMBL/GenBank/DDBJ whole genome shotgun (WGS) entry which is preliminary data.</text>
</comment>
<dbReference type="Proteomes" id="UP001321760">
    <property type="component" value="Unassembled WGS sequence"/>
</dbReference>
<keyword evidence="1" id="KW-0732">Signal</keyword>
<feature type="signal peptide" evidence="1">
    <location>
        <begin position="1"/>
        <end position="21"/>
    </location>
</feature>
<dbReference type="EMBL" id="MU865948">
    <property type="protein sequence ID" value="KAK4447646.1"/>
    <property type="molecule type" value="Genomic_DNA"/>
</dbReference>
<dbReference type="AlphaFoldDB" id="A0AAV9GIT9"/>
<organism evidence="2 3">
    <name type="scientific">Podospora aff. communis PSN243</name>
    <dbReference type="NCBI Taxonomy" id="3040156"/>
    <lineage>
        <taxon>Eukaryota</taxon>
        <taxon>Fungi</taxon>
        <taxon>Dikarya</taxon>
        <taxon>Ascomycota</taxon>
        <taxon>Pezizomycotina</taxon>
        <taxon>Sordariomycetes</taxon>
        <taxon>Sordariomycetidae</taxon>
        <taxon>Sordariales</taxon>
        <taxon>Podosporaceae</taxon>
        <taxon>Podospora</taxon>
    </lineage>
</organism>
<gene>
    <name evidence="2" type="ORF">QBC34DRAFT_382051</name>
</gene>
<reference evidence="2" key="2">
    <citation type="submission" date="2023-05" db="EMBL/GenBank/DDBJ databases">
        <authorList>
            <consortium name="Lawrence Berkeley National Laboratory"/>
            <person name="Steindorff A."/>
            <person name="Hensen N."/>
            <person name="Bonometti L."/>
            <person name="Westerberg I."/>
            <person name="Brannstrom I.O."/>
            <person name="Guillou S."/>
            <person name="Cros-Aarteil S."/>
            <person name="Calhoun S."/>
            <person name="Haridas S."/>
            <person name="Kuo A."/>
            <person name="Mondo S."/>
            <person name="Pangilinan J."/>
            <person name="Riley R."/>
            <person name="Labutti K."/>
            <person name="Andreopoulos B."/>
            <person name="Lipzen A."/>
            <person name="Chen C."/>
            <person name="Yanf M."/>
            <person name="Daum C."/>
            <person name="Ng V."/>
            <person name="Clum A."/>
            <person name="Ohm R."/>
            <person name="Martin F."/>
            <person name="Silar P."/>
            <person name="Natvig D."/>
            <person name="Lalanne C."/>
            <person name="Gautier V."/>
            <person name="Ament-Velasquez S.L."/>
            <person name="Kruys A."/>
            <person name="Hutchinson M.I."/>
            <person name="Powell A.J."/>
            <person name="Barry K."/>
            <person name="Miller A.N."/>
            <person name="Grigoriev I.V."/>
            <person name="Debuchy R."/>
            <person name="Gladieux P."/>
            <person name="Thoren M.H."/>
            <person name="Johannesson H."/>
        </authorList>
    </citation>
    <scope>NUCLEOTIDE SEQUENCE</scope>
    <source>
        <strain evidence="2">PSN243</strain>
    </source>
</reference>